<protein>
    <submittedName>
        <fullName evidence="1">Uncharacterized protein</fullName>
    </submittedName>
</protein>
<dbReference type="GO" id="GO:0016787">
    <property type="term" value="F:hydrolase activity"/>
    <property type="evidence" value="ECO:0007669"/>
    <property type="project" value="InterPro"/>
</dbReference>
<evidence type="ECO:0000313" key="2">
    <source>
        <dbReference type="Proteomes" id="UP000034736"/>
    </source>
</evidence>
<dbReference type="InterPro" id="IPR029058">
    <property type="entry name" value="AB_hydrolase_fold"/>
</dbReference>
<dbReference type="Gene3D" id="3.40.50.1820">
    <property type="entry name" value="alpha/beta hydrolase"/>
    <property type="match status" value="1"/>
</dbReference>
<dbReference type="Proteomes" id="UP000034736">
    <property type="component" value="Unassembled WGS sequence"/>
</dbReference>
<gene>
    <name evidence="1" type="ORF">UW30_C0011G0011</name>
</gene>
<sequence>MKKQIVVIHGGDTFDTYEQYFDMLKNCQIDFEEYRTGKTRWKNNLGKDLGENYEVIMPDMPSKFNAKYAEWKIWFEKFIPCLDEEIILIGHSLGGIFLAKYLSENNFPKKIIATFLVAAPFNAADSDFSLADFILPQSLTLFEKQSERIILYHSKDDPVVPFSSFENYQKTLKSAEAKIFEDHGHFLQENFPELAEAIRKLASNQ</sequence>
<name>A0A0G1H354_9BACT</name>
<dbReference type="AlphaFoldDB" id="A0A0G1H354"/>
<reference evidence="1 2" key="1">
    <citation type="journal article" date="2015" name="Nature">
        <title>rRNA introns, odd ribosomes, and small enigmatic genomes across a large radiation of phyla.</title>
        <authorList>
            <person name="Brown C.T."/>
            <person name="Hug L.A."/>
            <person name="Thomas B.C."/>
            <person name="Sharon I."/>
            <person name="Castelle C.J."/>
            <person name="Singh A."/>
            <person name="Wilkins M.J."/>
            <person name="Williams K.H."/>
            <person name="Banfield J.F."/>
        </authorList>
    </citation>
    <scope>NUCLEOTIDE SEQUENCE [LARGE SCALE GENOMIC DNA]</scope>
</reference>
<dbReference type="InterPro" id="IPR010662">
    <property type="entry name" value="RBBP9/YdeN"/>
</dbReference>
<organism evidence="1 2">
    <name type="scientific">Candidatus Giovannonibacteria bacterium GW2011_GWA2_44_13b</name>
    <dbReference type="NCBI Taxonomy" id="1618647"/>
    <lineage>
        <taxon>Bacteria</taxon>
        <taxon>Candidatus Giovannoniibacteriota</taxon>
    </lineage>
</organism>
<dbReference type="SUPFAM" id="SSF53474">
    <property type="entry name" value="alpha/beta-Hydrolases"/>
    <property type="match status" value="1"/>
</dbReference>
<dbReference type="PANTHER" id="PTHR15394:SF3">
    <property type="entry name" value="SERINE HYDROLASE RBBP9"/>
    <property type="match status" value="1"/>
</dbReference>
<accession>A0A0G1H354</accession>
<dbReference type="Pfam" id="PF06821">
    <property type="entry name" value="Ser_hydrolase"/>
    <property type="match status" value="1"/>
</dbReference>
<proteinExistence type="predicted"/>
<dbReference type="PANTHER" id="PTHR15394">
    <property type="entry name" value="SERINE HYDROLASE RBBP9"/>
    <property type="match status" value="1"/>
</dbReference>
<comment type="caution">
    <text evidence="1">The sequence shown here is derived from an EMBL/GenBank/DDBJ whole genome shotgun (WGS) entry which is preliminary data.</text>
</comment>
<evidence type="ECO:0000313" key="1">
    <source>
        <dbReference type="EMBL" id="KKT41180.1"/>
    </source>
</evidence>
<dbReference type="STRING" id="1618647.UW30_C0011G0011"/>
<dbReference type="EMBL" id="LCHU01000011">
    <property type="protein sequence ID" value="KKT41180.1"/>
    <property type="molecule type" value="Genomic_DNA"/>
</dbReference>